<evidence type="ECO:0000256" key="4">
    <source>
        <dbReference type="ARBA" id="ARBA00022598"/>
    </source>
</evidence>
<dbReference type="Pfam" id="PF08264">
    <property type="entry name" value="Anticodon_1"/>
    <property type="match status" value="1"/>
</dbReference>
<keyword evidence="6 11" id="KW-0067">ATP-binding</keyword>
<dbReference type="SUPFAM" id="SSF46589">
    <property type="entry name" value="tRNA-binding arm"/>
    <property type="match status" value="1"/>
</dbReference>
<dbReference type="Gene3D" id="1.10.287.380">
    <property type="entry name" value="Valyl-tRNA synthetase, C-terminal domain"/>
    <property type="match status" value="1"/>
</dbReference>
<dbReference type="EC" id="6.1.1.9" evidence="11"/>
<dbReference type="FunFam" id="3.40.50.620:FF:000032">
    <property type="entry name" value="Valine--tRNA ligase"/>
    <property type="match status" value="1"/>
</dbReference>
<keyword evidence="9 11" id="KW-0030">Aminoacyl-tRNA synthetase</keyword>
<dbReference type="GO" id="GO:0006438">
    <property type="term" value="P:valyl-tRNA aminoacylation"/>
    <property type="evidence" value="ECO:0007669"/>
    <property type="project" value="UniProtKB-UniRule"/>
</dbReference>
<dbReference type="SUPFAM" id="SSF50677">
    <property type="entry name" value="ValRS/IleRS/LeuRS editing domain"/>
    <property type="match status" value="1"/>
</dbReference>
<comment type="subunit">
    <text evidence="2 11">Monomer.</text>
</comment>
<evidence type="ECO:0000313" key="15">
    <source>
        <dbReference type="EMBL" id="OIP96300.1"/>
    </source>
</evidence>
<dbReference type="InterPro" id="IPR009080">
    <property type="entry name" value="tRNAsynth_Ia_anticodon-bd"/>
</dbReference>
<feature type="domain" description="Aminoacyl-tRNA synthetase class Ia" evidence="12">
    <location>
        <begin position="17"/>
        <end position="584"/>
    </location>
</feature>
<evidence type="ECO:0000256" key="1">
    <source>
        <dbReference type="ARBA" id="ARBA00004496"/>
    </source>
</evidence>
<keyword evidence="7 11" id="KW-0648">Protein biosynthesis</keyword>
<dbReference type="SUPFAM" id="SSF52374">
    <property type="entry name" value="Nucleotidylyl transferase"/>
    <property type="match status" value="1"/>
</dbReference>
<dbReference type="NCBIfam" id="NF004349">
    <property type="entry name" value="PRK05729.1"/>
    <property type="match status" value="1"/>
</dbReference>
<dbReference type="Pfam" id="PF10458">
    <property type="entry name" value="Val_tRNA-synt_C"/>
    <property type="match status" value="1"/>
</dbReference>
<comment type="catalytic activity">
    <reaction evidence="10 11">
        <text>tRNA(Val) + L-valine + ATP = L-valyl-tRNA(Val) + AMP + diphosphate</text>
        <dbReference type="Rhea" id="RHEA:10704"/>
        <dbReference type="Rhea" id="RHEA-COMP:9672"/>
        <dbReference type="Rhea" id="RHEA-COMP:9708"/>
        <dbReference type="ChEBI" id="CHEBI:30616"/>
        <dbReference type="ChEBI" id="CHEBI:33019"/>
        <dbReference type="ChEBI" id="CHEBI:57762"/>
        <dbReference type="ChEBI" id="CHEBI:78442"/>
        <dbReference type="ChEBI" id="CHEBI:78537"/>
        <dbReference type="ChEBI" id="CHEBI:456215"/>
        <dbReference type="EC" id="6.1.1.9"/>
    </reaction>
</comment>
<comment type="function">
    <text evidence="11">Catalyzes the attachment of valine to tRNA(Val). As ValRS can inadvertently accommodate and process structurally similar amino acids such as threonine, to avoid such errors, it has a 'posttransfer' editing activity that hydrolyzes mischarged Thr-tRNA(Val) in a tRNA-dependent manner.</text>
</comment>
<accession>A0A1J5IGW2</accession>
<feature type="short sequence motif" description="'KMSKS' region" evidence="11">
    <location>
        <begin position="544"/>
        <end position="548"/>
    </location>
</feature>
<feature type="coiled-coil region" evidence="11">
    <location>
        <begin position="888"/>
        <end position="915"/>
    </location>
</feature>
<dbReference type="PANTHER" id="PTHR11946:SF93">
    <property type="entry name" value="VALINE--TRNA LIGASE, CHLOROPLASTIC_MITOCHONDRIAL 2"/>
    <property type="match status" value="1"/>
</dbReference>
<dbReference type="Proteomes" id="UP000183245">
    <property type="component" value="Unassembled WGS sequence"/>
</dbReference>
<dbReference type="GO" id="GO:0004832">
    <property type="term" value="F:valine-tRNA ligase activity"/>
    <property type="evidence" value="ECO:0007669"/>
    <property type="project" value="UniProtKB-UniRule"/>
</dbReference>
<dbReference type="InterPro" id="IPR013155">
    <property type="entry name" value="M/V/L/I-tRNA-synth_anticd-bd"/>
</dbReference>
<evidence type="ECO:0000256" key="11">
    <source>
        <dbReference type="HAMAP-Rule" id="MF_02004"/>
    </source>
</evidence>
<sequence>MEPMAKIYASCDVEDRIYRLWEENEAFRPEVNPEGEPYCIIMPPPNITGKLHMGHAIFVAIQDLFARYYRMRGRAVLWLPGTDHASIATQNVVEKEIKKEGLTRHDLGREAFLERVWTWVNEYGQIINNQIRKLGASCDWSRSRFTMDERANQAVNRAFVELYKQKLIYKGKYLVNWCPRCQTVLADDEVDHRDEDSKLYYVRYPVSHPQSSDMFLTIATVRPETILGDVAVAVHPDDPRYKKMVGKKVRLPFTGRDIPVIADKRVDMEFGTGALKITPAHDFTDYEIGQTHSLPLINILREDGTIKPGLGAFDGLEVTGARKQAVKQLQAEGVLEKTADYAHSIGVCYRCSTVIEPFISTQWFVNVKPLAKKTIQVMKEERIEFIPDRFTKVFTHWINNLHDWCISRQLWWGHQIPAWYCEDCLDKLKASKPELDGDDAPLYTVVAEKEPQSCPRCGGSHLTRDPDTLDTWFSSGLWPFSTLGWPEETDDLRKFFPTHLMETGYDIIFFWIARMVLLSEGLMNDIPFRTVYLHGLVRDAQGNKMSKSRGNVVDPLDMVQIYGADALRLSFLLNLTPGNDMKFSEEKTTGYRNFCNKLWNAARFIMSSRDEAFYRELVSVEVKPSALSLPDRWIKSRLHEVVKETTTLLEVHNFGEAGSKLYDFVWNDFCDWYLEMSKLNLDSSEITTRAAAFQTMVSVWRSILSLLHPYIPFITEELWGQQNRMMGSLGEKDPAHPLLVNAPWPKPAPFDCDKDVEQNMDHLRSAIQKIRNLRIESGLTARAKADVVFTLPVRSKQIAFFEAMEPSFRRLAGLNTFSIGSTISSQEGMVEFIEGRLHVTVKFTEEIDRAKELMRLQSELGQISAGIQRLDQLLGSESFVRKAPEAIVAKEKAKRESLLQQKELIEKQINSISSDTV</sequence>
<dbReference type="CDD" id="cd00817">
    <property type="entry name" value="ValRS_core"/>
    <property type="match status" value="1"/>
</dbReference>
<comment type="caution">
    <text evidence="15">The sequence shown here is derived from an EMBL/GenBank/DDBJ whole genome shotgun (WGS) entry which is preliminary data.</text>
</comment>
<dbReference type="InterPro" id="IPR010978">
    <property type="entry name" value="tRNA-bd_arm"/>
</dbReference>
<keyword evidence="8 11" id="KW-0175">Coiled coil</keyword>
<dbReference type="Gene3D" id="3.40.50.620">
    <property type="entry name" value="HUPs"/>
    <property type="match status" value="2"/>
</dbReference>
<dbReference type="Gene3D" id="2.170.220.10">
    <property type="match status" value="1"/>
</dbReference>
<keyword evidence="3 11" id="KW-0963">Cytoplasm</keyword>
<name>A0A1J5IGW2_9BACT</name>
<evidence type="ECO:0000256" key="6">
    <source>
        <dbReference type="ARBA" id="ARBA00022840"/>
    </source>
</evidence>
<comment type="subcellular location">
    <subcellularLocation>
        <location evidence="1 11">Cytoplasm</location>
    </subcellularLocation>
</comment>
<evidence type="ECO:0000256" key="2">
    <source>
        <dbReference type="ARBA" id="ARBA00011245"/>
    </source>
</evidence>
<evidence type="ECO:0000256" key="8">
    <source>
        <dbReference type="ARBA" id="ARBA00023054"/>
    </source>
</evidence>
<evidence type="ECO:0000256" key="9">
    <source>
        <dbReference type="ARBA" id="ARBA00023146"/>
    </source>
</evidence>
<dbReference type="InterPro" id="IPR033705">
    <property type="entry name" value="Anticodon_Ia_Val"/>
</dbReference>
<keyword evidence="4 11" id="KW-0436">Ligase</keyword>
<evidence type="ECO:0000256" key="3">
    <source>
        <dbReference type="ARBA" id="ARBA00022490"/>
    </source>
</evidence>
<dbReference type="FunFam" id="3.90.740.10:FF:000010">
    <property type="entry name" value="Valine--tRNA ligase"/>
    <property type="match status" value="1"/>
</dbReference>
<dbReference type="STRING" id="1817892.AUK40_05150"/>
<dbReference type="InterPro" id="IPR037118">
    <property type="entry name" value="Val-tRNA_synth_C_sf"/>
</dbReference>
<feature type="domain" description="Methionyl/Valyl/Leucyl/Isoleucyl-tRNA synthetase anticodon-binding" evidence="13">
    <location>
        <begin position="631"/>
        <end position="788"/>
    </location>
</feature>
<organism evidence="15 16">
    <name type="scientific">Candidatus Wirthbacteria bacterium CG2_30_54_11</name>
    <dbReference type="NCBI Taxonomy" id="1817892"/>
    <lineage>
        <taxon>Bacteria</taxon>
        <taxon>Candidatus Wirthbacteria</taxon>
    </lineage>
</organism>
<evidence type="ECO:0000256" key="10">
    <source>
        <dbReference type="ARBA" id="ARBA00047552"/>
    </source>
</evidence>
<feature type="short sequence motif" description="'HIGH' region" evidence="11">
    <location>
        <begin position="45"/>
        <end position="55"/>
    </location>
</feature>
<comment type="domain">
    <text evidence="11">The C-terminal coiled-coil domain is crucial for aminoacylation activity.</text>
</comment>
<dbReference type="GO" id="GO:0002161">
    <property type="term" value="F:aminoacyl-tRNA deacylase activity"/>
    <property type="evidence" value="ECO:0007669"/>
    <property type="project" value="InterPro"/>
</dbReference>
<dbReference type="PANTHER" id="PTHR11946">
    <property type="entry name" value="VALYL-TRNA SYNTHETASES"/>
    <property type="match status" value="1"/>
</dbReference>
<feature type="binding site" evidence="11">
    <location>
        <position position="547"/>
    </location>
    <ligand>
        <name>ATP</name>
        <dbReference type="ChEBI" id="CHEBI:30616"/>
    </ligand>
</feature>
<dbReference type="InterPro" id="IPR002300">
    <property type="entry name" value="aa-tRNA-synth_Ia"/>
</dbReference>
<dbReference type="PROSITE" id="PS00178">
    <property type="entry name" value="AA_TRNA_LIGASE_I"/>
    <property type="match status" value="1"/>
</dbReference>
<dbReference type="PRINTS" id="PR00986">
    <property type="entry name" value="TRNASYNTHVAL"/>
</dbReference>
<dbReference type="NCBIfam" id="TIGR00422">
    <property type="entry name" value="valS"/>
    <property type="match status" value="1"/>
</dbReference>
<dbReference type="GO" id="GO:0005524">
    <property type="term" value="F:ATP binding"/>
    <property type="evidence" value="ECO:0007669"/>
    <property type="project" value="UniProtKB-UniRule"/>
</dbReference>
<feature type="domain" description="Valyl-tRNA synthetase tRNA-binding arm" evidence="14">
    <location>
        <begin position="850"/>
        <end position="912"/>
    </location>
</feature>
<dbReference type="InterPro" id="IPR019499">
    <property type="entry name" value="Val-tRNA_synth_tRNA-bd"/>
</dbReference>
<dbReference type="InterPro" id="IPR002303">
    <property type="entry name" value="Valyl-tRNA_ligase"/>
</dbReference>
<dbReference type="GO" id="GO:0005829">
    <property type="term" value="C:cytosol"/>
    <property type="evidence" value="ECO:0007669"/>
    <property type="project" value="TreeGrafter"/>
</dbReference>
<protein>
    <recommendedName>
        <fullName evidence="11">Valine--tRNA ligase</fullName>
        <ecNumber evidence="11">6.1.1.9</ecNumber>
    </recommendedName>
    <alternativeName>
        <fullName evidence="11">Valyl-tRNA synthetase</fullName>
        <shortName evidence="11">ValRS</shortName>
    </alternativeName>
</protein>
<dbReference type="Gene3D" id="1.10.730.10">
    <property type="entry name" value="Isoleucyl-tRNA Synthetase, Domain 1"/>
    <property type="match status" value="1"/>
</dbReference>
<evidence type="ECO:0000313" key="16">
    <source>
        <dbReference type="Proteomes" id="UP000183245"/>
    </source>
</evidence>
<proteinExistence type="inferred from homology"/>
<dbReference type="SUPFAM" id="SSF47323">
    <property type="entry name" value="Anticodon-binding domain of a subclass of class I aminoacyl-tRNA synthetases"/>
    <property type="match status" value="1"/>
</dbReference>
<evidence type="ECO:0000256" key="7">
    <source>
        <dbReference type="ARBA" id="ARBA00022917"/>
    </source>
</evidence>
<reference evidence="15 16" key="1">
    <citation type="journal article" date="2016" name="Environ. Microbiol.">
        <title>Genomic resolution of a cold subsurface aquifer community provides metabolic insights for novel microbes adapted to high CO concentrations.</title>
        <authorList>
            <person name="Probst A.J."/>
            <person name="Castelle C.J."/>
            <person name="Singh A."/>
            <person name="Brown C.T."/>
            <person name="Anantharaman K."/>
            <person name="Sharon I."/>
            <person name="Hug L.A."/>
            <person name="Burstein D."/>
            <person name="Emerson J.B."/>
            <person name="Thomas B.C."/>
            <person name="Banfield J.F."/>
        </authorList>
    </citation>
    <scope>NUCLEOTIDE SEQUENCE [LARGE SCALE GENOMIC DNA]</scope>
    <source>
        <strain evidence="15">CG2_30_54_11</strain>
    </source>
</reference>
<dbReference type="CDD" id="cd07962">
    <property type="entry name" value="Anticodon_Ia_Val"/>
    <property type="match status" value="1"/>
</dbReference>
<dbReference type="InterPro" id="IPR014729">
    <property type="entry name" value="Rossmann-like_a/b/a_fold"/>
</dbReference>
<comment type="similarity">
    <text evidence="11">Belongs to the class-I aminoacyl-tRNA synthetase family. ValS type 1 subfamily.</text>
</comment>
<dbReference type="InterPro" id="IPR001412">
    <property type="entry name" value="aa-tRNA-synth_I_CS"/>
</dbReference>
<evidence type="ECO:0000259" key="14">
    <source>
        <dbReference type="Pfam" id="PF10458"/>
    </source>
</evidence>
<dbReference type="Gene3D" id="3.90.740.10">
    <property type="entry name" value="Valyl/Leucyl/Isoleucyl-tRNA synthetase, editing domain"/>
    <property type="match status" value="1"/>
</dbReference>
<dbReference type="InterPro" id="IPR009008">
    <property type="entry name" value="Val/Leu/Ile-tRNA-synth_edit"/>
</dbReference>
<dbReference type="HAMAP" id="MF_02004">
    <property type="entry name" value="Val_tRNA_synth_type1"/>
    <property type="match status" value="1"/>
</dbReference>
<dbReference type="AlphaFoldDB" id="A0A1J5IGW2"/>
<evidence type="ECO:0000259" key="13">
    <source>
        <dbReference type="Pfam" id="PF08264"/>
    </source>
</evidence>
<evidence type="ECO:0000259" key="12">
    <source>
        <dbReference type="Pfam" id="PF00133"/>
    </source>
</evidence>
<dbReference type="EMBL" id="MNZT01000089">
    <property type="protein sequence ID" value="OIP96300.1"/>
    <property type="molecule type" value="Genomic_DNA"/>
</dbReference>
<evidence type="ECO:0000256" key="5">
    <source>
        <dbReference type="ARBA" id="ARBA00022741"/>
    </source>
</evidence>
<dbReference type="Pfam" id="PF00133">
    <property type="entry name" value="tRNA-synt_1"/>
    <property type="match status" value="1"/>
</dbReference>
<keyword evidence="5 11" id="KW-0547">Nucleotide-binding</keyword>
<gene>
    <name evidence="11" type="primary">valS</name>
    <name evidence="15" type="ORF">AUK40_05150</name>
</gene>
<comment type="domain">
    <text evidence="11">ValRS has two distinct active sites: one for aminoacylation and one for editing. The misactivated threonine is translocated from the active site to the editing site.</text>
</comment>